<proteinExistence type="predicted"/>
<reference evidence="2" key="1">
    <citation type="submission" date="2024-05" db="EMBL/GenBank/DDBJ databases">
        <authorList>
            <person name="Cai S.Y."/>
            <person name="Jin L.M."/>
            <person name="Li H.R."/>
        </authorList>
    </citation>
    <scope>NUCLEOTIDE SEQUENCE</scope>
    <source>
        <strain evidence="2">A5-74</strain>
    </source>
</reference>
<evidence type="ECO:0000259" key="1">
    <source>
        <dbReference type="Pfam" id="PF01370"/>
    </source>
</evidence>
<dbReference type="Gene3D" id="3.40.50.720">
    <property type="entry name" value="NAD(P)-binding Rossmann-like Domain"/>
    <property type="match status" value="1"/>
</dbReference>
<organism evidence="2">
    <name type="scientific">Nakamurella sp. A5-74</name>
    <dbReference type="NCBI Taxonomy" id="3158264"/>
    <lineage>
        <taxon>Bacteria</taxon>
        <taxon>Bacillati</taxon>
        <taxon>Actinomycetota</taxon>
        <taxon>Actinomycetes</taxon>
        <taxon>Nakamurellales</taxon>
        <taxon>Nakamurellaceae</taxon>
        <taxon>Nakamurella</taxon>
    </lineage>
</organism>
<protein>
    <submittedName>
        <fullName evidence="2">NAD-dependent epimerase/dehydratase family protein</fullName>
    </submittedName>
</protein>
<sequence length="331" mass="34231">MSTVLVLGGTAWLSAEVARQAVAAGHDVTCLARGSGSFPAGVSELRADRTAPDAYGGVRGGAFDLIVDVAQQPGQVRSALASLGSIGAHWVFVSTGSVYADSDHLSGDESDPLLAAAEDDIVTDEQYGAGKVACENAFADVDVPVSILRAGLIGGPGDGSDRLGYWPAAFARAVRPGGVDLPVLVPDVTEQPVQVVDVRDIAAFSLTAGLARAAGVFDVTGIPSTLGEMVELSRSAAGHRGEVVTVGVEKLVEAGVQYWARPGSLPLWLPPGHALATMRPSAAAAAAGFTRRPLIDTIRDTLADERERGVDRDRRSGLSRVREDELLAAFG</sequence>
<dbReference type="RefSeq" id="WP_353648001.1">
    <property type="nucleotide sequence ID" value="NZ_CP159218.1"/>
</dbReference>
<evidence type="ECO:0000313" key="2">
    <source>
        <dbReference type="EMBL" id="XCG62386.1"/>
    </source>
</evidence>
<dbReference type="EMBL" id="CP159218">
    <property type="protein sequence ID" value="XCG62386.1"/>
    <property type="molecule type" value="Genomic_DNA"/>
</dbReference>
<dbReference type="AlphaFoldDB" id="A0AAU8DM06"/>
<gene>
    <name evidence="2" type="ORF">ABLG96_14120</name>
</gene>
<dbReference type="InterPro" id="IPR001509">
    <property type="entry name" value="Epimerase_deHydtase"/>
</dbReference>
<dbReference type="SUPFAM" id="SSF51735">
    <property type="entry name" value="NAD(P)-binding Rossmann-fold domains"/>
    <property type="match status" value="1"/>
</dbReference>
<accession>A0AAU8DM06</accession>
<dbReference type="Pfam" id="PF01370">
    <property type="entry name" value="Epimerase"/>
    <property type="match status" value="1"/>
</dbReference>
<feature type="domain" description="NAD-dependent epimerase/dehydratase" evidence="1">
    <location>
        <begin position="4"/>
        <end position="209"/>
    </location>
</feature>
<dbReference type="InterPro" id="IPR036291">
    <property type="entry name" value="NAD(P)-bd_dom_sf"/>
</dbReference>
<name>A0AAU8DM06_9ACTN</name>